<dbReference type="CDD" id="cd02243">
    <property type="entry name" value="cupin_11S_legumin_C"/>
    <property type="match status" value="1"/>
</dbReference>
<protein>
    <recommendedName>
        <fullName evidence="9">Cupin type-1 domain-containing protein</fullName>
    </recommendedName>
</protein>
<dbReference type="PRINTS" id="PR00439">
    <property type="entry name" value="11SGLOBULIN"/>
</dbReference>
<dbReference type="PANTHER" id="PTHR31189:SF35">
    <property type="entry name" value="12S SEED STORAGE PROTEIN CRB"/>
    <property type="match status" value="1"/>
</dbReference>
<comment type="caution">
    <text evidence="10">The sequence shown here is derived from an EMBL/GenBank/DDBJ whole genome shotgun (WGS) entry which is preliminary data.</text>
</comment>
<keyword evidence="4 7" id="KW-0758">Storage protein</keyword>
<dbReference type="Proteomes" id="UP000652761">
    <property type="component" value="Unassembled WGS sequence"/>
</dbReference>
<feature type="signal peptide" evidence="7">
    <location>
        <begin position="1"/>
        <end position="25"/>
    </location>
</feature>
<name>A0A843XWW4_COLES</name>
<feature type="region of interest" description="Disordered" evidence="8">
    <location>
        <begin position="302"/>
        <end position="332"/>
    </location>
</feature>
<evidence type="ECO:0000313" key="11">
    <source>
        <dbReference type="Proteomes" id="UP000652761"/>
    </source>
</evidence>
<dbReference type="InterPro" id="IPR006044">
    <property type="entry name" value="11S_seedstore_pln"/>
</dbReference>
<comment type="subunit">
    <text evidence="2 7">Hexamer; each subunit is composed of an acidic and a basic chain derived from a single precursor and linked by a disulfide bond.</text>
</comment>
<dbReference type="InterPro" id="IPR014710">
    <property type="entry name" value="RmlC-like_jellyroll"/>
</dbReference>
<dbReference type="Gene3D" id="2.60.120.10">
    <property type="entry name" value="Jelly Rolls"/>
    <property type="match status" value="2"/>
</dbReference>
<feature type="domain" description="Cupin type-1" evidence="9">
    <location>
        <begin position="352"/>
        <end position="500"/>
    </location>
</feature>
<sequence length="526" mass="59303">MAGVRFSLLSRAVLCLIFLCHGCLAQLYPQQPLFGGGGRQFGDQSQCRLQSLHAQEPSRRIESEAGVTEYWNASDEQFECAGVAAVRQIVQPRSLVLPEFSNAPRLVYIVQGHAWFFFFQLLSSLSLPPSHVLCLRIGSGIYGVVMPGCPETFHSFEPSHQEFREERPGQQRFRDQHQKIRHFRRGDIIALPAGFSHWCYNSGDQPVITVTILDASNYANQLGRKPSKFFLAGSQLREGWQGKRVQGQEEGSAGNIFSGFDDQILAEALGVSREVARKLKSQDDRRGSIVRVEGGLQVVGPGMEHREEHWEEQEGAVEEREREDERRRKGRRGEKADINGLEETLCSMKLRENIGDPVTADFYSRQAGHITTLNSQKLRILKYLQLNAERGHLRRNAIVGPLWNINAHSLIYCTRGTARIQIVGTGQRLLFNGQLSHGQILVVPQGHAMVKQAQEEFEWVAFKTNDYAMVSPLTGRTSVLRGLPEDVLVNAFRLSREEARRLKFARDSETLVLSPGRPHEIKIVSE</sequence>
<dbReference type="OrthoDB" id="2016041at2759"/>
<dbReference type="Pfam" id="PF00190">
    <property type="entry name" value="Cupin_1"/>
    <property type="match status" value="2"/>
</dbReference>
<evidence type="ECO:0000256" key="2">
    <source>
        <dbReference type="ARBA" id="ARBA00011818"/>
    </source>
</evidence>
<accession>A0A843XWW4</accession>
<dbReference type="InterPro" id="IPR050253">
    <property type="entry name" value="Seed_Storage-Functional"/>
</dbReference>
<comment type="similarity">
    <text evidence="1 7">Belongs to the 11S seed storage protein (globulins) family.</text>
</comment>
<evidence type="ECO:0000256" key="8">
    <source>
        <dbReference type="SAM" id="MobiDB-lite"/>
    </source>
</evidence>
<feature type="compositionally biased region" description="Basic and acidic residues" evidence="8">
    <location>
        <begin position="317"/>
        <end position="332"/>
    </location>
</feature>
<dbReference type="PANTHER" id="PTHR31189">
    <property type="entry name" value="OS03G0336100 PROTEIN-RELATED"/>
    <property type="match status" value="1"/>
</dbReference>
<comment type="function">
    <text evidence="7">Seed storage protein.</text>
</comment>
<organism evidence="10 11">
    <name type="scientific">Colocasia esculenta</name>
    <name type="common">Wild taro</name>
    <name type="synonym">Arum esculentum</name>
    <dbReference type="NCBI Taxonomy" id="4460"/>
    <lineage>
        <taxon>Eukaryota</taxon>
        <taxon>Viridiplantae</taxon>
        <taxon>Streptophyta</taxon>
        <taxon>Embryophyta</taxon>
        <taxon>Tracheophyta</taxon>
        <taxon>Spermatophyta</taxon>
        <taxon>Magnoliopsida</taxon>
        <taxon>Liliopsida</taxon>
        <taxon>Araceae</taxon>
        <taxon>Aroideae</taxon>
        <taxon>Colocasieae</taxon>
        <taxon>Colocasia</taxon>
    </lineage>
</organism>
<evidence type="ECO:0000259" key="9">
    <source>
        <dbReference type="SMART" id="SM00835"/>
    </source>
</evidence>
<dbReference type="InterPro" id="IPR011051">
    <property type="entry name" value="RmlC_Cupin_sf"/>
</dbReference>
<dbReference type="SUPFAM" id="SSF51182">
    <property type="entry name" value="RmlC-like cupins"/>
    <property type="match status" value="1"/>
</dbReference>
<keyword evidence="11" id="KW-1185">Reference proteome</keyword>
<keyword evidence="5 7" id="KW-0708">Seed storage protein</keyword>
<dbReference type="CDD" id="cd02242">
    <property type="entry name" value="cupin_11S_legumin_N"/>
    <property type="match status" value="1"/>
</dbReference>
<feature type="domain" description="Cupin type-1" evidence="9">
    <location>
        <begin position="50"/>
        <end position="277"/>
    </location>
</feature>
<dbReference type="InterPro" id="IPR022379">
    <property type="entry name" value="11S_seedstore_CS"/>
</dbReference>
<gene>
    <name evidence="10" type="ORF">Taro_056290</name>
</gene>
<dbReference type="SMART" id="SM00835">
    <property type="entry name" value="Cupin_1"/>
    <property type="match status" value="2"/>
</dbReference>
<evidence type="ECO:0000256" key="7">
    <source>
        <dbReference type="RuleBase" id="RU003681"/>
    </source>
</evidence>
<feature type="chain" id="PRO_5033098085" description="Cupin type-1 domain-containing protein" evidence="7">
    <location>
        <begin position="26"/>
        <end position="526"/>
    </location>
</feature>
<evidence type="ECO:0000256" key="1">
    <source>
        <dbReference type="ARBA" id="ARBA00007178"/>
    </source>
</evidence>
<dbReference type="GO" id="GO:0048316">
    <property type="term" value="P:seed development"/>
    <property type="evidence" value="ECO:0007669"/>
    <property type="project" value="UniProtKB-ARBA"/>
</dbReference>
<dbReference type="AlphaFoldDB" id="A0A843XWW4"/>
<dbReference type="GO" id="GO:0045735">
    <property type="term" value="F:nutrient reservoir activity"/>
    <property type="evidence" value="ECO:0007669"/>
    <property type="project" value="UniProtKB-KW"/>
</dbReference>
<evidence type="ECO:0000313" key="10">
    <source>
        <dbReference type="EMBL" id="MQM23227.1"/>
    </source>
</evidence>
<evidence type="ECO:0000256" key="3">
    <source>
        <dbReference type="ARBA" id="ARBA00022729"/>
    </source>
</evidence>
<dbReference type="InterPro" id="IPR006045">
    <property type="entry name" value="Cupin_1"/>
</dbReference>
<dbReference type="FunFam" id="2.60.120.10:FF:000073">
    <property type="entry name" value="Glycinin G1"/>
    <property type="match status" value="1"/>
</dbReference>
<evidence type="ECO:0000256" key="6">
    <source>
        <dbReference type="ARBA" id="ARBA00023157"/>
    </source>
</evidence>
<reference evidence="10" key="1">
    <citation type="submission" date="2017-07" db="EMBL/GenBank/DDBJ databases">
        <title>Taro Niue Genome Assembly and Annotation.</title>
        <authorList>
            <person name="Atibalentja N."/>
            <person name="Keating K."/>
            <person name="Fields C.J."/>
        </authorList>
    </citation>
    <scope>NUCLEOTIDE SEQUENCE</scope>
    <source>
        <strain evidence="10">Niue_2</strain>
        <tissue evidence="10">Leaf</tissue>
    </source>
</reference>
<dbReference type="PROSITE" id="PS00305">
    <property type="entry name" value="11S_SEED_STORAGE"/>
    <property type="match status" value="1"/>
</dbReference>
<evidence type="ECO:0000256" key="5">
    <source>
        <dbReference type="ARBA" id="ARBA00023129"/>
    </source>
</evidence>
<evidence type="ECO:0000256" key="4">
    <source>
        <dbReference type="ARBA" id="ARBA00022761"/>
    </source>
</evidence>
<dbReference type="EMBL" id="NMUH01015466">
    <property type="protein sequence ID" value="MQM23227.1"/>
    <property type="molecule type" value="Genomic_DNA"/>
</dbReference>
<keyword evidence="3 7" id="KW-0732">Signal</keyword>
<keyword evidence="6 7" id="KW-1015">Disulfide bond</keyword>
<proteinExistence type="inferred from homology"/>